<gene>
    <name evidence="2" type="ORF">CINCED_3A013605</name>
</gene>
<accession>A0A5E4MH46</accession>
<evidence type="ECO:0000313" key="3">
    <source>
        <dbReference type="Proteomes" id="UP000325440"/>
    </source>
</evidence>
<organism evidence="2 3">
    <name type="scientific">Cinara cedri</name>
    <dbReference type="NCBI Taxonomy" id="506608"/>
    <lineage>
        <taxon>Eukaryota</taxon>
        <taxon>Metazoa</taxon>
        <taxon>Ecdysozoa</taxon>
        <taxon>Arthropoda</taxon>
        <taxon>Hexapoda</taxon>
        <taxon>Insecta</taxon>
        <taxon>Pterygota</taxon>
        <taxon>Neoptera</taxon>
        <taxon>Paraneoptera</taxon>
        <taxon>Hemiptera</taxon>
        <taxon>Sternorrhyncha</taxon>
        <taxon>Aphidomorpha</taxon>
        <taxon>Aphidoidea</taxon>
        <taxon>Aphididae</taxon>
        <taxon>Lachninae</taxon>
        <taxon>Cinara</taxon>
    </lineage>
</organism>
<keyword evidence="3" id="KW-1185">Reference proteome</keyword>
<evidence type="ECO:0000313" key="2">
    <source>
        <dbReference type="EMBL" id="VVC30687.1"/>
    </source>
</evidence>
<dbReference type="EMBL" id="CABPRJ010000532">
    <property type="protein sequence ID" value="VVC30687.1"/>
    <property type="molecule type" value="Genomic_DNA"/>
</dbReference>
<name>A0A5E4MH46_9HEMI</name>
<dbReference type="OrthoDB" id="6622401at2759"/>
<evidence type="ECO:0000256" key="1">
    <source>
        <dbReference type="SAM" id="MobiDB-lite"/>
    </source>
</evidence>
<sequence length="360" mass="39803">MNTENKSYKDGNSKNNNDCQRSVCKSKNNPEFCEYLKSQPTPEWIKLIKPNVKTTEDSPKTACMCAKTVPKNASKCKNLQNPEVNNVLKCNNITPKIINNENNNSSHRSECKSKDNPEICYYLKSQPTPEWIKSIKQNVKTKTDSSSKTVKCPNEIKSTSQQAKPVINNVQNCKSFQKSTTESSSAVNKDVTGKSSCPCKGLGKFHDSRYKKNDTKPSDRSAGWGLADWNLGNKKKEEMPKGQITALTSCKKDQTPTTDNVSKCKNIQKPVKCPSTTCMNENRKNELSKVVQKPEQLSTCKNVQKPAIGCPSAACKENARSNCPNKNPGISHNTDPSHNKLQKQVADSSCGCTCHSGSKV</sequence>
<reference evidence="2 3" key="1">
    <citation type="submission" date="2019-08" db="EMBL/GenBank/DDBJ databases">
        <authorList>
            <person name="Alioto T."/>
            <person name="Alioto T."/>
            <person name="Gomez Garrido J."/>
        </authorList>
    </citation>
    <scope>NUCLEOTIDE SEQUENCE [LARGE SCALE GENOMIC DNA]</scope>
</reference>
<proteinExistence type="predicted"/>
<feature type="compositionally biased region" description="Basic and acidic residues" evidence="1">
    <location>
        <begin position="1"/>
        <end position="12"/>
    </location>
</feature>
<dbReference type="AlphaFoldDB" id="A0A5E4MH46"/>
<protein>
    <submittedName>
        <fullName evidence="2">Uncharacterized protein</fullName>
    </submittedName>
</protein>
<feature type="compositionally biased region" description="Polar residues" evidence="1">
    <location>
        <begin position="13"/>
        <end position="23"/>
    </location>
</feature>
<dbReference type="Proteomes" id="UP000325440">
    <property type="component" value="Unassembled WGS sequence"/>
</dbReference>
<feature type="region of interest" description="Disordered" evidence="1">
    <location>
        <begin position="1"/>
        <end position="23"/>
    </location>
</feature>